<evidence type="ECO:0000313" key="1">
    <source>
        <dbReference type="EMBL" id="OLO45312.1"/>
    </source>
</evidence>
<name>A0A1Q8VB37_9ACTO</name>
<dbReference type="AlphaFoldDB" id="A0A1Q8VB37"/>
<reference evidence="1 2" key="1">
    <citation type="submission" date="2016-12" db="EMBL/GenBank/DDBJ databases">
        <title>Genomic Comparison of strains in the 'Actinomyces naeslundii' Group.</title>
        <authorList>
            <person name="Mughal S.R."/>
            <person name="Do T."/>
            <person name="Gilbert S.C."/>
            <person name="Witherden E.A."/>
            <person name="Didelot X."/>
            <person name="Beighton D."/>
        </authorList>
    </citation>
    <scope>NUCLEOTIDE SEQUENCE [LARGE SCALE GENOMIC DNA]</scope>
    <source>
        <strain evidence="1 2">CCUG 33920</strain>
    </source>
</reference>
<accession>A0A1Q8VB37</accession>
<dbReference type="Proteomes" id="UP000186857">
    <property type="component" value="Unassembled WGS sequence"/>
</dbReference>
<evidence type="ECO:0000313" key="2">
    <source>
        <dbReference type="Proteomes" id="UP000186857"/>
    </source>
</evidence>
<sequence>MPGDVLSVGTSQSAQIAPRTALKVCWLDVVRDLGLGDTLTLRRPTSTLVPRVLPPRAVLGTACPPITAVTAPVTAVPVAAPFIAPVVTVPTIVARGVFASAQPMGMSAGAVGVVVPSRMIATAKATVLL</sequence>
<gene>
    <name evidence="1" type="ORF">BKH29_04505</name>
</gene>
<dbReference type="EMBL" id="MSKJ01000008">
    <property type="protein sequence ID" value="OLO45312.1"/>
    <property type="molecule type" value="Genomic_DNA"/>
</dbReference>
<proteinExistence type="predicted"/>
<comment type="caution">
    <text evidence="1">The sequence shown here is derived from an EMBL/GenBank/DDBJ whole genome shotgun (WGS) entry which is preliminary data.</text>
</comment>
<protein>
    <submittedName>
        <fullName evidence="1">Uncharacterized protein</fullName>
    </submittedName>
</protein>
<organism evidence="1 2">
    <name type="scientific">Actinomyces oris</name>
    <dbReference type="NCBI Taxonomy" id="544580"/>
    <lineage>
        <taxon>Bacteria</taxon>
        <taxon>Bacillati</taxon>
        <taxon>Actinomycetota</taxon>
        <taxon>Actinomycetes</taxon>
        <taxon>Actinomycetales</taxon>
        <taxon>Actinomycetaceae</taxon>
        <taxon>Actinomyces</taxon>
    </lineage>
</organism>